<dbReference type="InterPro" id="IPR050712">
    <property type="entry name" value="NAD(P)H-dep_reductase"/>
</dbReference>
<comment type="caution">
    <text evidence="2">The sequence shown here is derived from an EMBL/GenBank/DDBJ whole genome shotgun (WGS) entry which is preliminary data.</text>
</comment>
<dbReference type="InterPro" id="IPR005025">
    <property type="entry name" value="FMN_Rdtase-like_dom"/>
</dbReference>
<evidence type="ECO:0000313" key="2">
    <source>
        <dbReference type="EMBL" id="MDY5140602.1"/>
    </source>
</evidence>
<proteinExistence type="predicted"/>
<dbReference type="PANTHER" id="PTHR30543:SF21">
    <property type="entry name" value="NAD(P)H-DEPENDENT FMN REDUCTASE LOT6"/>
    <property type="match status" value="1"/>
</dbReference>
<reference evidence="2 4" key="1">
    <citation type="submission" date="2023-10" db="EMBL/GenBank/DDBJ databases">
        <title>Whole Genome based description of the genera Actinobaculum and Actinotignum reveals a complex phylogenetic relationship within the species included in the genus Actinotignum.</title>
        <authorList>
            <person name="Jensen C.S."/>
            <person name="Dargis R."/>
            <person name="Kemp M."/>
            <person name="Christensen J.J."/>
        </authorList>
    </citation>
    <scope>NUCLEOTIDE SEQUENCE</scope>
    <source>
        <strain evidence="3 4">SLA_B089</strain>
        <strain evidence="2">SLA_B245</strain>
    </source>
</reference>
<accession>A0AAW9HM96</accession>
<dbReference type="RefSeq" id="WP_087070467.1">
    <property type="nucleotide sequence ID" value="NZ_CAUPFC010000016.1"/>
</dbReference>
<dbReference type="EC" id="1.-.-.-" evidence="2"/>
<dbReference type="Proteomes" id="UP001284901">
    <property type="component" value="Unassembled WGS sequence"/>
</dbReference>
<dbReference type="GO" id="GO:0010181">
    <property type="term" value="F:FMN binding"/>
    <property type="evidence" value="ECO:0007669"/>
    <property type="project" value="TreeGrafter"/>
</dbReference>
<dbReference type="GO" id="GO:0016491">
    <property type="term" value="F:oxidoreductase activity"/>
    <property type="evidence" value="ECO:0007669"/>
    <property type="project" value="UniProtKB-KW"/>
</dbReference>
<dbReference type="Gene3D" id="3.40.50.360">
    <property type="match status" value="1"/>
</dbReference>
<dbReference type="AlphaFoldDB" id="A0AAW9HM96"/>
<dbReference type="PANTHER" id="PTHR30543">
    <property type="entry name" value="CHROMATE REDUCTASE"/>
    <property type="match status" value="1"/>
</dbReference>
<feature type="domain" description="NADPH-dependent FMN reductase-like" evidence="1">
    <location>
        <begin position="1"/>
        <end position="146"/>
    </location>
</feature>
<gene>
    <name evidence="2" type="ORF">R6G74_04665</name>
    <name evidence="3" type="ORF">R6P33_02870</name>
</gene>
<keyword evidence="2" id="KW-0560">Oxidoreductase</keyword>
<evidence type="ECO:0000259" key="1">
    <source>
        <dbReference type="Pfam" id="PF03358"/>
    </source>
</evidence>
<protein>
    <submittedName>
        <fullName evidence="2">NAD(P)H-dependent oxidoreductase</fullName>
        <ecNumber evidence="2">1.-.-.-</ecNumber>
    </submittedName>
</protein>
<keyword evidence="4" id="KW-1185">Reference proteome</keyword>
<dbReference type="EMBL" id="JAWNFV010000008">
    <property type="protein sequence ID" value="MDY5140602.1"/>
    <property type="molecule type" value="Genomic_DNA"/>
</dbReference>
<organism evidence="2 5">
    <name type="scientific">Actinotignum timonense</name>
    <dbReference type="NCBI Taxonomy" id="1870995"/>
    <lineage>
        <taxon>Bacteria</taxon>
        <taxon>Bacillati</taxon>
        <taxon>Actinomycetota</taxon>
        <taxon>Actinomycetes</taxon>
        <taxon>Actinomycetales</taxon>
        <taxon>Actinomycetaceae</taxon>
        <taxon>Actinotignum</taxon>
    </lineage>
</organism>
<evidence type="ECO:0000313" key="5">
    <source>
        <dbReference type="Proteomes" id="UP001288320"/>
    </source>
</evidence>
<dbReference type="InterPro" id="IPR029039">
    <property type="entry name" value="Flavoprotein-like_sf"/>
</dbReference>
<evidence type="ECO:0000313" key="4">
    <source>
        <dbReference type="Proteomes" id="UP001284901"/>
    </source>
</evidence>
<dbReference type="SUPFAM" id="SSF52218">
    <property type="entry name" value="Flavoproteins"/>
    <property type="match status" value="1"/>
</dbReference>
<dbReference type="GO" id="GO:0005829">
    <property type="term" value="C:cytosol"/>
    <property type="evidence" value="ECO:0007669"/>
    <property type="project" value="TreeGrafter"/>
</dbReference>
<dbReference type="GeneID" id="92814656"/>
<sequence length="183" mass="20139">MKIAIISGSIREGQATEGVARYVAQLAAQRAGEVAYELVNIKDFDIPLLTSPVVPAAANGRYDNPAIQRWADKISEFDAFIFVTPEYNHGVPGAFKNAVDALGVEWMNKPVAFVGHGSIGGVRAIEQWRQITANFNMPAIRSEVNFMMFEDWTDGEFTPLERRASEVEAVLSGLEHRTAQVAK</sequence>
<dbReference type="Pfam" id="PF03358">
    <property type="entry name" value="FMN_red"/>
    <property type="match status" value="1"/>
</dbReference>
<name>A0AAW9HM96_9ACTO</name>
<dbReference type="Proteomes" id="UP001288320">
    <property type="component" value="Unassembled WGS sequence"/>
</dbReference>
<evidence type="ECO:0000313" key="3">
    <source>
        <dbReference type="EMBL" id="MDY5145968.1"/>
    </source>
</evidence>
<dbReference type="EMBL" id="JAWNFY010000006">
    <property type="protein sequence ID" value="MDY5145968.1"/>
    <property type="molecule type" value="Genomic_DNA"/>
</dbReference>